<dbReference type="AlphaFoldDB" id="A0A3N1H191"/>
<reference evidence="1 2" key="1">
    <citation type="submission" date="2018-11" db="EMBL/GenBank/DDBJ databases">
        <title>Sequencing the genomes of 1000 actinobacteria strains.</title>
        <authorList>
            <person name="Klenk H.-P."/>
        </authorList>
    </citation>
    <scope>NUCLEOTIDE SEQUENCE [LARGE SCALE GENOMIC DNA]</scope>
    <source>
        <strain evidence="1 2">DSM 44231</strain>
    </source>
</reference>
<dbReference type="OrthoDB" id="5524782at2"/>
<dbReference type="Proteomes" id="UP000268727">
    <property type="component" value="Unassembled WGS sequence"/>
</dbReference>
<name>A0A3N1H191_9PSEU</name>
<protein>
    <recommendedName>
        <fullName evidence="3">Helix-turn-helix protein</fullName>
    </recommendedName>
</protein>
<keyword evidence="2" id="KW-1185">Reference proteome</keyword>
<evidence type="ECO:0008006" key="3">
    <source>
        <dbReference type="Google" id="ProtNLM"/>
    </source>
</evidence>
<sequence>MPPKKLPDQRTRVRRLKTPEVSELTGIPQSTLRWWRHEDRGPESYVLEGSVVYDEDKVLAWVDAQKAASVRGGVR</sequence>
<accession>A0A3N1H191</accession>
<comment type="caution">
    <text evidence="1">The sequence shown here is derived from an EMBL/GenBank/DDBJ whole genome shotgun (WGS) entry which is preliminary data.</text>
</comment>
<organism evidence="1 2">
    <name type="scientific">Saccharothrix texasensis</name>
    <dbReference type="NCBI Taxonomy" id="103734"/>
    <lineage>
        <taxon>Bacteria</taxon>
        <taxon>Bacillati</taxon>
        <taxon>Actinomycetota</taxon>
        <taxon>Actinomycetes</taxon>
        <taxon>Pseudonocardiales</taxon>
        <taxon>Pseudonocardiaceae</taxon>
        <taxon>Saccharothrix</taxon>
    </lineage>
</organism>
<evidence type="ECO:0000313" key="1">
    <source>
        <dbReference type="EMBL" id="ROP36254.1"/>
    </source>
</evidence>
<gene>
    <name evidence="1" type="ORF">EDD40_1519</name>
</gene>
<proteinExistence type="predicted"/>
<dbReference type="EMBL" id="RJKM01000001">
    <property type="protein sequence ID" value="ROP36254.1"/>
    <property type="molecule type" value="Genomic_DNA"/>
</dbReference>
<evidence type="ECO:0000313" key="2">
    <source>
        <dbReference type="Proteomes" id="UP000268727"/>
    </source>
</evidence>
<dbReference type="RefSeq" id="WP_123742275.1">
    <property type="nucleotide sequence ID" value="NZ_RJKM01000001.1"/>
</dbReference>
<dbReference type="InterPro" id="IPR009061">
    <property type="entry name" value="DNA-bd_dom_put_sf"/>
</dbReference>
<dbReference type="SUPFAM" id="SSF46955">
    <property type="entry name" value="Putative DNA-binding domain"/>
    <property type="match status" value="1"/>
</dbReference>